<protein>
    <submittedName>
        <fullName evidence="2">Uncharacterized protein</fullName>
    </submittedName>
</protein>
<proteinExistence type="predicted"/>
<dbReference type="EMBL" id="KZ992790">
    <property type="protein sequence ID" value="RKP06937.1"/>
    <property type="molecule type" value="Genomic_DNA"/>
</dbReference>
<evidence type="ECO:0000313" key="3">
    <source>
        <dbReference type="Proteomes" id="UP000271241"/>
    </source>
</evidence>
<feature type="chain" id="PRO_5020293111" evidence="1">
    <location>
        <begin position="28"/>
        <end position="116"/>
    </location>
</feature>
<name>A0A4P9XM12_9FUNG</name>
<gene>
    <name evidence="2" type="ORF">THASP1DRAFT_31245</name>
</gene>
<dbReference type="InterPro" id="IPR009030">
    <property type="entry name" value="Growth_fac_rcpt_cys_sf"/>
</dbReference>
<keyword evidence="1" id="KW-0732">Signal</keyword>
<reference evidence="3" key="1">
    <citation type="journal article" date="2018" name="Nat. Microbiol.">
        <title>Leveraging single-cell genomics to expand the fungal tree of life.</title>
        <authorList>
            <person name="Ahrendt S.R."/>
            <person name="Quandt C.A."/>
            <person name="Ciobanu D."/>
            <person name="Clum A."/>
            <person name="Salamov A."/>
            <person name="Andreopoulos B."/>
            <person name="Cheng J.F."/>
            <person name="Woyke T."/>
            <person name="Pelin A."/>
            <person name="Henrissat B."/>
            <person name="Reynolds N.K."/>
            <person name="Benny G.L."/>
            <person name="Smith M.E."/>
            <person name="James T.Y."/>
            <person name="Grigoriev I.V."/>
        </authorList>
    </citation>
    <scope>NUCLEOTIDE SEQUENCE [LARGE SCALE GENOMIC DNA]</scope>
    <source>
        <strain evidence="3">RSA 1356</strain>
    </source>
</reference>
<dbReference type="SUPFAM" id="SSF57184">
    <property type="entry name" value="Growth factor receptor domain"/>
    <property type="match status" value="1"/>
</dbReference>
<dbReference type="Proteomes" id="UP000271241">
    <property type="component" value="Unassembled WGS sequence"/>
</dbReference>
<evidence type="ECO:0000313" key="2">
    <source>
        <dbReference type="EMBL" id="RKP06937.1"/>
    </source>
</evidence>
<organism evidence="2 3">
    <name type="scientific">Thamnocephalis sphaerospora</name>
    <dbReference type="NCBI Taxonomy" id="78915"/>
    <lineage>
        <taxon>Eukaryota</taxon>
        <taxon>Fungi</taxon>
        <taxon>Fungi incertae sedis</taxon>
        <taxon>Zoopagomycota</taxon>
        <taxon>Zoopagomycotina</taxon>
        <taxon>Zoopagomycetes</taxon>
        <taxon>Zoopagales</taxon>
        <taxon>Sigmoideomycetaceae</taxon>
        <taxon>Thamnocephalis</taxon>
    </lineage>
</organism>
<sequence length="116" mass="11800">MVSISAVTRFAPLAALVLIATVGQSNASPVAEPSQWSPPVNLGIECGQRPGGAHVVCAAPYVCGPAPPLAGKPHGTQVCLDYRRHGQTCNGMHAVCNPGLHCVFPPGHTGAPGICK</sequence>
<accession>A0A4P9XM12</accession>
<dbReference type="AlphaFoldDB" id="A0A4P9XM12"/>
<feature type="signal peptide" evidence="1">
    <location>
        <begin position="1"/>
        <end position="27"/>
    </location>
</feature>
<evidence type="ECO:0000256" key="1">
    <source>
        <dbReference type="SAM" id="SignalP"/>
    </source>
</evidence>
<keyword evidence="3" id="KW-1185">Reference proteome</keyword>